<dbReference type="PANTHER" id="PTHR39650:SF1">
    <property type="entry name" value="CDP-ARCHAEOL SYNTHASE"/>
    <property type="match status" value="1"/>
</dbReference>
<keyword evidence="1 11" id="KW-1003">Cell membrane</keyword>
<protein>
    <recommendedName>
        <fullName evidence="11">CDP-archaeol synthase</fullName>
        <ecNumber evidence="11">2.7.7.67</ecNumber>
    </recommendedName>
    <alternativeName>
        <fullName evidence="11">CDP-2,3-bis-(O-geranylgeranyl)-sn-glycerol synthase</fullName>
    </alternativeName>
</protein>
<dbReference type="InterPro" id="IPR032690">
    <property type="entry name" value="CarS"/>
</dbReference>
<evidence type="ECO:0000256" key="2">
    <source>
        <dbReference type="ARBA" id="ARBA00022516"/>
    </source>
</evidence>
<name>A0A8T4L9C1_9ARCH</name>
<keyword evidence="5 11" id="KW-0460">Magnesium</keyword>
<feature type="transmembrane region" description="Helical" evidence="11">
    <location>
        <begin position="84"/>
        <end position="104"/>
    </location>
</feature>
<keyword evidence="7 11" id="KW-0443">Lipid metabolism</keyword>
<keyword evidence="4 11" id="KW-0812">Transmembrane</keyword>
<evidence type="ECO:0000313" key="12">
    <source>
        <dbReference type="EMBL" id="MBS3062149.1"/>
    </source>
</evidence>
<dbReference type="GO" id="GO:0046474">
    <property type="term" value="P:glycerophospholipid biosynthetic process"/>
    <property type="evidence" value="ECO:0007669"/>
    <property type="project" value="UniProtKB-UniRule"/>
</dbReference>
<reference evidence="12" key="1">
    <citation type="submission" date="2021-03" db="EMBL/GenBank/DDBJ databases">
        <authorList>
            <person name="Jaffe A."/>
        </authorList>
    </citation>
    <scope>NUCLEOTIDE SEQUENCE</scope>
    <source>
        <strain evidence="12">RIFCSPLOWO2_01_FULL_AR10_48_17</strain>
    </source>
</reference>
<dbReference type="PANTHER" id="PTHR39650">
    <property type="entry name" value="CDP-ARCHAEOL SYNTHASE"/>
    <property type="match status" value="1"/>
</dbReference>
<evidence type="ECO:0000256" key="3">
    <source>
        <dbReference type="ARBA" id="ARBA00022679"/>
    </source>
</evidence>
<comment type="subcellular location">
    <subcellularLocation>
        <location evidence="11">Cell membrane</location>
        <topology evidence="11">Multi-pass membrane protein</topology>
    </subcellularLocation>
</comment>
<comment type="caution">
    <text evidence="12">The sequence shown here is derived from an EMBL/GenBank/DDBJ whole genome shotgun (WGS) entry which is preliminary data.</text>
</comment>
<feature type="transmembrane region" description="Helical" evidence="11">
    <location>
        <begin position="116"/>
        <end position="136"/>
    </location>
</feature>
<dbReference type="GO" id="GO:0043338">
    <property type="term" value="F:CDP-2,3-bis-(O-geranylgeranyl)-sn-glycerol synthase activity"/>
    <property type="evidence" value="ECO:0007669"/>
    <property type="project" value="UniProtKB-EC"/>
</dbReference>
<accession>A0A8T4L9C1</accession>
<comment type="pathway">
    <text evidence="11">Membrane lipid metabolism; glycerophospholipid metabolism.</text>
</comment>
<comment type="similarity">
    <text evidence="11">Belongs to the CDP-archaeol synthase family.</text>
</comment>
<feature type="transmembrane region" description="Helical" evidence="11">
    <location>
        <begin position="6"/>
        <end position="32"/>
    </location>
</feature>
<evidence type="ECO:0000256" key="4">
    <source>
        <dbReference type="ARBA" id="ARBA00022692"/>
    </source>
</evidence>
<dbReference type="NCBIfam" id="NF003114">
    <property type="entry name" value="PRK04032.1"/>
    <property type="match status" value="1"/>
</dbReference>
<gene>
    <name evidence="11" type="primary">carS</name>
    <name evidence="12" type="ORF">J4215_06210</name>
</gene>
<evidence type="ECO:0000256" key="10">
    <source>
        <dbReference type="ARBA" id="ARBA00023264"/>
    </source>
</evidence>
<dbReference type="InterPro" id="IPR002726">
    <property type="entry name" value="CarS_archaea"/>
</dbReference>
<keyword evidence="6 11" id="KW-1133">Transmembrane helix</keyword>
<evidence type="ECO:0000313" key="13">
    <source>
        <dbReference type="Proteomes" id="UP000675968"/>
    </source>
</evidence>
<dbReference type="AlphaFoldDB" id="A0A8T4L9C1"/>
<evidence type="ECO:0000256" key="9">
    <source>
        <dbReference type="ARBA" id="ARBA00023209"/>
    </source>
</evidence>
<evidence type="ECO:0000256" key="6">
    <source>
        <dbReference type="ARBA" id="ARBA00022989"/>
    </source>
</evidence>
<keyword evidence="2 11" id="KW-0444">Lipid biosynthesis</keyword>
<comment type="cofactor">
    <cofactor evidence="11">
        <name>Mg(2+)</name>
        <dbReference type="ChEBI" id="CHEBI:18420"/>
    </cofactor>
</comment>
<dbReference type="EC" id="2.7.7.67" evidence="11"/>
<feature type="transmembrane region" description="Helical" evidence="11">
    <location>
        <begin position="53"/>
        <end position="72"/>
    </location>
</feature>
<proteinExistence type="inferred from homology"/>
<sequence>MVLEIWVSTVLFLLPIYVANASAMVFGGGTPLDLDSKWTDQRPILGKGKTFKGTFFGIFFGTMTGLLLWAMFPDQTAQMYPNFVLLGFVLSVGAVLGDLIKSFLKRRMGKQSGEEWFLGDQLDFMIGAIIVGWVFFAPSPVQIVAMLVISVIVHKIANVIAFKARLKSVPW</sequence>
<organism evidence="12 13">
    <name type="scientific">Candidatus Iainarchaeum sp</name>
    <dbReference type="NCBI Taxonomy" id="3101447"/>
    <lineage>
        <taxon>Archaea</taxon>
        <taxon>Candidatus Iainarchaeota</taxon>
        <taxon>Candidatus Iainarchaeia</taxon>
        <taxon>Candidatus Iainarchaeales</taxon>
        <taxon>Candidatus Iainarchaeaceae</taxon>
        <taxon>Candidatus Iainarchaeum</taxon>
    </lineage>
</organism>
<dbReference type="EMBL" id="JAGVWC010000012">
    <property type="protein sequence ID" value="MBS3062149.1"/>
    <property type="molecule type" value="Genomic_DNA"/>
</dbReference>
<evidence type="ECO:0000256" key="11">
    <source>
        <dbReference type="HAMAP-Rule" id="MF_01117"/>
    </source>
</evidence>
<feature type="transmembrane region" description="Helical" evidence="11">
    <location>
        <begin position="142"/>
        <end position="162"/>
    </location>
</feature>
<evidence type="ECO:0000256" key="8">
    <source>
        <dbReference type="ARBA" id="ARBA00023136"/>
    </source>
</evidence>
<evidence type="ECO:0000256" key="1">
    <source>
        <dbReference type="ARBA" id="ARBA00022475"/>
    </source>
</evidence>
<evidence type="ECO:0000256" key="7">
    <source>
        <dbReference type="ARBA" id="ARBA00023098"/>
    </source>
</evidence>
<keyword evidence="9 11" id="KW-0594">Phospholipid biosynthesis</keyword>
<comment type="catalytic activity">
    <reaction evidence="11">
        <text>2,3-bis-O-(geranylgeranyl)-sn-glycerol 1-phosphate + CTP + H(+) = CDP-2,3-bis-O-(geranylgeranyl)-sn-glycerol + diphosphate</text>
        <dbReference type="Rhea" id="RHEA:25690"/>
        <dbReference type="ChEBI" id="CHEBI:15378"/>
        <dbReference type="ChEBI" id="CHEBI:33019"/>
        <dbReference type="ChEBI" id="CHEBI:37563"/>
        <dbReference type="ChEBI" id="CHEBI:58837"/>
        <dbReference type="ChEBI" id="CHEBI:58838"/>
        <dbReference type="EC" id="2.7.7.67"/>
    </reaction>
</comment>
<keyword evidence="3 11" id="KW-0808">Transferase</keyword>
<reference evidence="12" key="2">
    <citation type="submission" date="2021-05" db="EMBL/GenBank/DDBJ databases">
        <title>Protein family content uncovers lineage relationships and bacterial pathway maintenance mechanisms in DPANN archaea.</title>
        <authorList>
            <person name="Castelle C.J."/>
            <person name="Meheust R."/>
            <person name="Jaffe A.L."/>
            <person name="Seitz K."/>
            <person name="Gong X."/>
            <person name="Baker B.J."/>
            <person name="Banfield J.F."/>
        </authorList>
    </citation>
    <scope>NUCLEOTIDE SEQUENCE</scope>
    <source>
        <strain evidence="12">RIFCSPLOWO2_01_FULL_AR10_48_17</strain>
    </source>
</reference>
<dbReference type="GO" id="GO:0005886">
    <property type="term" value="C:plasma membrane"/>
    <property type="evidence" value="ECO:0007669"/>
    <property type="project" value="UniProtKB-SubCell"/>
</dbReference>
<keyword evidence="12" id="KW-0548">Nucleotidyltransferase</keyword>
<keyword evidence="8 11" id="KW-0472">Membrane</keyword>
<dbReference type="Pfam" id="PF01864">
    <property type="entry name" value="CarS-like"/>
    <property type="match status" value="1"/>
</dbReference>
<comment type="function">
    <text evidence="11">Catalyzes the formation of CDP-2,3-bis-(O-geranylgeranyl)-sn-glycerol (CDP-archaeol) from 2,3-bis-(O-geranylgeranyl)-sn-glycerol 1-phosphate (DGGGP) and CTP. This reaction is the third ether-bond-formation step in the biosynthesis of archaeal membrane lipids.</text>
</comment>
<dbReference type="HAMAP" id="MF_01117">
    <property type="entry name" value="CDP_archaeol_synth"/>
    <property type="match status" value="1"/>
</dbReference>
<evidence type="ECO:0000256" key="5">
    <source>
        <dbReference type="ARBA" id="ARBA00022842"/>
    </source>
</evidence>
<keyword evidence="10 11" id="KW-1208">Phospholipid metabolism</keyword>
<dbReference type="Proteomes" id="UP000675968">
    <property type="component" value="Unassembled WGS sequence"/>
</dbReference>